<feature type="compositionally biased region" description="Basic and acidic residues" evidence="1">
    <location>
        <begin position="184"/>
        <end position="200"/>
    </location>
</feature>
<feature type="region of interest" description="Disordered" evidence="1">
    <location>
        <begin position="147"/>
        <end position="200"/>
    </location>
</feature>
<dbReference type="AlphaFoldDB" id="A0A5E4Q6D6"/>
<evidence type="ECO:0000313" key="2">
    <source>
        <dbReference type="EMBL" id="VVC93839.1"/>
    </source>
</evidence>
<name>A0A5E4Q6D6_9NEOP</name>
<evidence type="ECO:0000256" key="1">
    <source>
        <dbReference type="SAM" id="MobiDB-lite"/>
    </source>
</evidence>
<feature type="compositionally biased region" description="Gly residues" evidence="1">
    <location>
        <begin position="155"/>
        <end position="167"/>
    </location>
</feature>
<dbReference type="EMBL" id="FZQP02001782">
    <property type="protein sequence ID" value="VVC93839.1"/>
    <property type="molecule type" value="Genomic_DNA"/>
</dbReference>
<sequence length="200" mass="21761">MSVFPRQCVYSVHTACKLSRGRPPPPWRDGGHMVAGRMHIYLEWNMHSYFSITFDERHLKGVEVEGEQGQFRLEGGTRCGGRSVGSSWPSILTPMRCMASANSSSSRNPSLSTSDSFHILPSTEFGSLDFNISVLAAVGQQTGANAHDVVRRGPDGGGESVQPGGGCSAHAQLHVGPPRQHQRQAPEQHQVHEHSGLNIR</sequence>
<dbReference type="Proteomes" id="UP000324832">
    <property type="component" value="Unassembled WGS sequence"/>
</dbReference>
<proteinExistence type="predicted"/>
<protein>
    <submittedName>
        <fullName evidence="2">Uncharacterized protein</fullName>
    </submittedName>
</protein>
<keyword evidence="3" id="KW-1185">Reference proteome</keyword>
<gene>
    <name evidence="2" type="ORF">LSINAPIS_LOCUS5940</name>
</gene>
<evidence type="ECO:0000313" key="3">
    <source>
        <dbReference type="Proteomes" id="UP000324832"/>
    </source>
</evidence>
<organism evidence="2 3">
    <name type="scientific">Leptidea sinapis</name>
    <dbReference type="NCBI Taxonomy" id="189913"/>
    <lineage>
        <taxon>Eukaryota</taxon>
        <taxon>Metazoa</taxon>
        <taxon>Ecdysozoa</taxon>
        <taxon>Arthropoda</taxon>
        <taxon>Hexapoda</taxon>
        <taxon>Insecta</taxon>
        <taxon>Pterygota</taxon>
        <taxon>Neoptera</taxon>
        <taxon>Endopterygota</taxon>
        <taxon>Lepidoptera</taxon>
        <taxon>Glossata</taxon>
        <taxon>Ditrysia</taxon>
        <taxon>Papilionoidea</taxon>
        <taxon>Pieridae</taxon>
        <taxon>Dismorphiinae</taxon>
        <taxon>Leptidea</taxon>
    </lineage>
</organism>
<reference evidence="2 3" key="1">
    <citation type="submission" date="2017-07" db="EMBL/GenBank/DDBJ databases">
        <authorList>
            <person name="Talla V."/>
            <person name="Backstrom N."/>
        </authorList>
    </citation>
    <scope>NUCLEOTIDE SEQUENCE [LARGE SCALE GENOMIC DNA]</scope>
</reference>
<accession>A0A5E4Q6D6</accession>